<evidence type="ECO:0000256" key="2">
    <source>
        <dbReference type="SAM" id="MobiDB-lite"/>
    </source>
</evidence>
<keyword evidence="4" id="KW-1185">Reference proteome</keyword>
<gene>
    <name evidence="3" type="ORF">TCAL_14634</name>
</gene>
<evidence type="ECO:0000313" key="3">
    <source>
        <dbReference type="EMBL" id="TRY74019.1"/>
    </source>
</evidence>
<dbReference type="Pfam" id="PF03564">
    <property type="entry name" value="DUF1759"/>
    <property type="match status" value="1"/>
</dbReference>
<dbReference type="InterPro" id="IPR005312">
    <property type="entry name" value="DUF1759"/>
</dbReference>
<comment type="caution">
    <text evidence="3">The sequence shown here is derived from an EMBL/GenBank/DDBJ whole genome shotgun (WGS) entry which is preliminary data.</text>
</comment>
<feature type="region of interest" description="Disordered" evidence="2">
    <location>
        <begin position="142"/>
        <end position="162"/>
    </location>
</feature>
<reference evidence="3 4" key="1">
    <citation type="journal article" date="2018" name="Nat. Ecol. Evol.">
        <title>Genomic signatures of mitonuclear coevolution across populations of Tigriopus californicus.</title>
        <authorList>
            <person name="Barreto F.S."/>
            <person name="Watson E.T."/>
            <person name="Lima T.G."/>
            <person name="Willett C.S."/>
            <person name="Edmands S."/>
            <person name="Li W."/>
            <person name="Burton R.S."/>
        </authorList>
    </citation>
    <scope>NUCLEOTIDE SEQUENCE [LARGE SCALE GENOMIC DNA]</scope>
    <source>
        <strain evidence="3 4">San Diego</strain>
    </source>
</reference>
<evidence type="ECO:0000256" key="1">
    <source>
        <dbReference type="SAM" id="Coils"/>
    </source>
</evidence>
<sequence>MNMKKPSGKLSAVTTAQRRLEQMLEKPEVPLDQIRKTFERFCKLLCELEKEWQDVVPENEDEQKEWVVWGKEHVEGKAVLKQNFENMLQKLEKEALELSRKLEAEERKLAQRREDLELELELKQEQIRADEYSRMEQGLKEVQVNGEARSPNPPRSVENDPDTTSMAKILENVLGAQVEASLPRRALRVFDGKLTEYRTFMRSFRFQIEKKSKSPEDRLQYLLQYTAGQAYELISPCIYMSPSDGFDKAKELLELEYGSKFGITNAYRKDLEEWPAMKEEPEKMKKFSILLSRSATAMTELGNETSLSDPDFLVKIVSKLPNSCQAKWRHKVMSIEQDLGQEVNFHDLANFIRTVAKKLRRGGMFLGGDASVALNTGTLFEHAVSEERVPPVTKDIPQFCISLGTPDQMVYLMTLS</sequence>
<evidence type="ECO:0000313" key="4">
    <source>
        <dbReference type="Proteomes" id="UP000318571"/>
    </source>
</evidence>
<dbReference type="AlphaFoldDB" id="A0A553P8M2"/>
<name>A0A553P8M2_TIGCA</name>
<accession>A0A553P8M2</accession>
<proteinExistence type="predicted"/>
<keyword evidence="1" id="KW-0175">Coiled coil</keyword>
<dbReference type="EMBL" id="VCGU01000007">
    <property type="protein sequence ID" value="TRY74019.1"/>
    <property type="molecule type" value="Genomic_DNA"/>
</dbReference>
<feature type="coiled-coil region" evidence="1">
    <location>
        <begin position="74"/>
        <end position="126"/>
    </location>
</feature>
<protein>
    <submittedName>
        <fullName evidence="3">Uncharacterized protein</fullName>
    </submittedName>
</protein>
<dbReference type="PANTHER" id="PTHR47331:SF4">
    <property type="entry name" value="PEPTIDASE S1 DOMAIN-CONTAINING PROTEIN"/>
    <property type="match status" value="1"/>
</dbReference>
<dbReference type="Proteomes" id="UP000318571">
    <property type="component" value="Chromosome 3"/>
</dbReference>
<organism evidence="3 4">
    <name type="scientific">Tigriopus californicus</name>
    <name type="common">Marine copepod</name>
    <dbReference type="NCBI Taxonomy" id="6832"/>
    <lineage>
        <taxon>Eukaryota</taxon>
        <taxon>Metazoa</taxon>
        <taxon>Ecdysozoa</taxon>
        <taxon>Arthropoda</taxon>
        <taxon>Crustacea</taxon>
        <taxon>Multicrustacea</taxon>
        <taxon>Hexanauplia</taxon>
        <taxon>Copepoda</taxon>
        <taxon>Harpacticoida</taxon>
        <taxon>Harpacticidae</taxon>
        <taxon>Tigriopus</taxon>
    </lineage>
</organism>
<dbReference type="PANTHER" id="PTHR47331">
    <property type="entry name" value="PHD-TYPE DOMAIN-CONTAINING PROTEIN"/>
    <property type="match status" value="1"/>
</dbReference>